<dbReference type="InterPro" id="IPR036259">
    <property type="entry name" value="MFS_trans_sf"/>
</dbReference>
<dbReference type="GO" id="GO:0055120">
    <property type="term" value="C:striated muscle dense body"/>
    <property type="evidence" value="ECO:0007669"/>
    <property type="project" value="TreeGrafter"/>
</dbReference>
<keyword evidence="5 6" id="KW-0472">Membrane</keyword>
<feature type="transmembrane region" description="Helical" evidence="6">
    <location>
        <begin position="79"/>
        <end position="99"/>
    </location>
</feature>
<protein>
    <recommendedName>
        <fullName evidence="9">UNC93-like protein</fullName>
    </recommendedName>
</protein>
<evidence type="ECO:0008006" key="9">
    <source>
        <dbReference type="Google" id="ProtNLM"/>
    </source>
</evidence>
<organism evidence="7 8">
    <name type="scientific">Psylliodes chrysocephalus</name>
    <dbReference type="NCBI Taxonomy" id="3402493"/>
    <lineage>
        <taxon>Eukaryota</taxon>
        <taxon>Metazoa</taxon>
        <taxon>Ecdysozoa</taxon>
        <taxon>Arthropoda</taxon>
        <taxon>Hexapoda</taxon>
        <taxon>Insecta</taxon>
        <taxon>Pterygota</taxon>
        <taxon>Neoptera</taxon>
        <taxon>Endopterygota</taxon>
        <taxon>Coleoptera</taxon>
        <taxon>Polyphaga</taxon>
        <taxon>Cucujiformia</taxon>
        <taxon>Chrysomeloidea</taxon>
        <taxon>Chrysomelidae</taxon>
        <taxon>Galerucinae</taxon>
        <taxon>Alticini</taxon>
        <taxon>Psylliodes</taxon>
    </lineage>
</organism>
<dbReference type="GO" id="GO:0015459">
    <property type="term" value="F:potassium channel regulator activity"/>
    <property type="evidence" value="ECO:0007669"/>
    <property type="project" value="TreeGrafter"/>
</dbReference>
<dbReference type="Pfam" id="PF05978">
    <property type="entry name" value="UNC-93"/>
    <property type="match status" value="1"/>
</dbReference>
<evidence type="ECO:0000256" key="4">
    <source>
        <dbReference type="ARBA" id="ARBA00022989"/>
    </source>
</evidence>
<dbReference type="OrthoDB" id="78663at2759"/>
<sequence>MVYTISENVERITELGQIMDAKFHSLKTTDKEGGCDELDKTHKWKIWKNVLLIGLAFMIHFTAFWGASNLQSSVNSEAALGTFTLASIYGSLLVSNLFLPTLVIKWLGVKWTIALSLILYMPFILSQFHPRFYTLIPAGLAVGFGGGPLWCAKCTYLTVISEAYAKLAGVQSEVVVTRFFGIFFMFYSFSQVWGNLISSAILSSGGDDVPTLKDNTTSSVVNLFLNTTGIKANLTQNLENKCGANFCPGLASSPDDIPELTPPSQAKINLITGIYFFCMVVAVLIIAFGVDKISKYRTNKNKTKAVASGWRLLVVTLKHAKHPVQILILPITMFIGAEQAFLAADYTAAFVSCSWGISNIGYVMICFGVCNGLASIFSGSIVKITGRGPVIFFAFILHMALLITLLLWMPSPDNSWIFFMISGLWGICDALWLVQINSYSGILFPGKEEAAFSNFRLWEATGSVITYIYSPYLCVHIKIYLLMGLLVLGVIGYYVAEYVHQKNKKDKLINGGGNHGKFELVDNGLKSGEVAD</sequence>
<keyword evidence="8" id="KW-1185">Reference proteome</keyword>
<evidence type="ECO:0000313" key="7">
    <source>
        <dbReference type="EMBL" id="CAH1108858.1"/>
    </source>
</evidence>
<proteinExistence type="inferred from homology"/>
<dbReference type="PANTHER" id="PTHR19444:SF50">
    <property type="match status" value="1"/>
</dbReference>
<dbReference type="PANTHER" id="PTHR19444">
    <property type="entry name" value="UNC-93 RELATED"/>
    <property type="match status" value="1"/>
</dbReference>
<comment type="subcellular location">
    <subcellularLocation>
        <location evidence="1">Membrane</location>
        <topology evidence="1">Multi-pass membrane protein</topology>
    </subcellularLocation>
</comment>
<dbReference type="InterPro" id="IPR010291">
    <property type="entry name" value="Ion_channel_UNC-93"/>
</dbReference>
<evidence type="ECO:0000313" key="8">
    <source>
        <dbReference type="Proteomes" id="UP001153636"/>
    </source>
</evidence>
<feature type="transmembrane region" description="Helical" evidence="6">
    <location>
        <begin position="268"/>
        <end position="290"/>
    </location>
</feature>
<gene>
    <name evidence="7" type="ORF">PSYICH_LOCUS9638</name>
</gene>
<feature type="transmembrane region" description="Helical" evidence="6">
    <location>
        <begin position="326"/>
        <end position="348"/>
    </location>
</feature>
<feature type="transmembrane region" description="Helical" evidence="6">
    <location>
        <begin position="479"/>
        <end position="496"/>
    </location>
</feature>
<reference evidence="7" key="1">
    <citation type="submission" date="2022-01" db="EMBL/GenBank/DDBJ databases">
        <authorList>
            <person name="King R."/>
        </authorList>
    </citation>
    <scope>NUCLEOTIDE SEQUENCE</scope>
</reference>
<keyword evidence="3 6" id="KW-0812">Transmembrane</keyword>
<feature type="transmembrane region" description="Helical" evidence="6">
    <location>
        <begin position="390"/>
        <end position="409"/>
    </location>
</feature>
<feature type="transmembrane region" description="Helical" evidence="6">
    <location>
        <begin position="360"/>
        <end position="378"/>
    </location>
</feature>
<evidence type="ECO:0000256" key="3">
    <source>
        <dbReference type="ARBA" id="ARBA00022692"/>
    </source>
</evidence>
<evidence type="ECO:0000256" key="6">
    <source>
        <dbReference type="SAM" id="Phobius"/>
    </source>
</evidence>
<dbReference type="GO" id="GO:0043266">
    <property type="term" value="P:regulation of potassium ion transport"/>
    <property type="evidence" value="ECO:0007669"/>
    <property type="project" value="TreeGrafter"/>
</dbReference>
<evidence type="ECO:0000256" key="2">
    <source>
        <dbReference type="ARBA" id="ARBA00009172"/>
    </source>
</evidence>
<dbReference type="GO" id="GO:0006937">
    <property type="term" value="P:regulation of muscle contraction"/>
    <property type="evidence" value="ECO:0007669"/>
    <property type="project" value="TreeGrafter"/>
</dbReference>
<feature type="transmembrane region" description="Helical" evidence="6">
    <location>
        <begin position="106"/>
        <end position="126"/>
    </location>
</feature>
<feature type="transmembrane region" description="Helical" evidence="6">
    <location>
        <begin position="132"/>
        <end position="152"/>
    </location>
</feature>
<keyword evidence="4 6" id="KW-1133">Transmembrane helix</keyword>
<accession>A0A9P0GD04</accession>
<dbReference type="EMBL" id="OV651815">
    <property type="protein sequence ID" value="CAH1108858.1"/>
    <property type="molecule type" value="Genomic_DNA"/>
</dbReference>
<feature type="transmembrane region" description="Helical" evidence="6">
    <location>
        <begin position="415"/>
        <end position="434"/>
    </location>
</feature>
<dbReference type="GO" id="GO:0005886">
    <property type="term" value="C:plasma membrane"/>
    <property type="evidence" value="ECO:0007669"/>
    <property type="project" value="TreeGrafter"/>
</dbReference>
<dbReference type="SUPFAM" id="SSF103473">
    <property type="entry name" value="MFS general substrate transporter"/>
    <property type="match status" value="1"/>
</dbReference>
<name>A0A9P0GD04_9CUCU</name>
<dbReference type="Proteomes" id="UP001153636">
    <property type="component" value="Chromosome 3"/>
</dbReference>
<feature type="transmembrane region" description="Helical" evidence="6">
    <location>
        <begin position="50"/>
        <end position="67"/>
    </location>
</feature>
<dbReference type="Gene3D" id="1.20.1250.20">
    <property type="entry name" value="MFS general substrate transporter like domains"/>
    <property type="match status" value="2"/>
</dbReference>
<evidence type="ECO:0000256" key="1">
    <source>
        <dbReference type="ARBA" id="ARBA00004141"/>
    </source>
</evidence>
<dbReference type="InterPro" id="IPR051951">
    <property type="entry name" value="UNC-93_regulatory"/>
</dbReference>
<comment type="similarity">
    <text evidence="2">Belongs to the unc-93 family.</text>
</comment>
<evidence type="ECO:0000256" key="5">
    <source>
        <dbReference type="ARBA" id="ARBA00023136"/>
    </source>
</evidence>
<dbReference type="AlphaFoldDB" id="A0A9P0GD04"/>